<name>A0A813G1H4_POLGL</name>
<evidence type="ECO:0000313" key="14">
    <source>
        <dbReference type="EMBL" id="CAE8618915.1"/>
    </source>
</evidence>
<dbReference type="InterPro" id="IPR041246">
    <property type="entry name" value="Bact_MG10"/>
</dbReference>
<dbReference type="Pfam" id="PF17973">
    <property type="entry name" value="bMG10"/>
    <property type="match status" value="1"/>
</dbReference>
<evidence type="ECO:0000256" key="10">
    <source>
        <dbReference type="SAM" id="MobiDB-lite"/>
    </source>
</evidence>
<dbReference type="GO" id="GO:0008237">
    <property type="term" value="F:metallopeptidase activity"/>
    <property type="evidence" value="ECO:0007669"/>
    <property type="project" value="UniProtKB-KW"/>
</dbReference>
<keyword evidence="5" id="KW-0479">Metal-binding</keyword>
<comment type="subcellular location">
    <subcellularLocation>
        <location evidence="2">Secreted</location>
    </subcellularLocation>
</comment>
<evidence type="ECO:0000256" key="2">
    <source>
        <dbReference type="ARBA" id="ARBA00004613"/>
    </source>
</evidence>
<dbReference type="OMA" id="ANITDNC"/>
<dbReference type="PANTHER" id="PTHR13062">
    <property type="entry name" value="COLLAGENASE"/>
    <property type="match status" value="1"/>
</dbReference>
<reference evidence="14" key="1">
    <citation type="submission" date="2021-02" db="EMBL/GenBank/DDBJ databases">
        <authorList>
            <person name="Dougan E. K."/>
            <person name="Rhodes N."/>
            <person name="Thang M."/>
            <person name="Chan C."/>
        </authorList>
    </citation>
    <scope>NUCLEOTIDE SEQUENCE</scope>
</reference>
<organism evidence="14 15">
    <name type="scientific">Polarella glacialis</name>
    <name type="common">Dinoflagellate</name>
    <dbReference type="NCBI Taxonomy" id="89957"/>
    <lineage>
        <taxon>Eukaryota</taxon>
        <taxon>Sar</taxon>
        <taxon>Alveolata</taxon>
        <taxon>Dinophyceae</taxon>
        <taxon>Suessiales</taxon>
        <taxon>Suessiaceae</taxon>
        <taxon>Polarella</taxon>
    </lineage>
</organism>
<dbReference type="GO" id="GO:0046872">
    <property type="term" value="F:metal ion binding"/>
    <property type="evidence" value="ECO:0007669"/>
    <property type="project" value="UniProtKB-KW"/>
</dbReference>
<evidence type="ECO:0000256" key="11">
    <source>
        <dbReference type="SAM" id="Phobius"/>
    </source>
</evidence>
<keyword evidence="11" id="KW-0472">Membrane</keyword>
<feature type="chain" id="PRO_5032856922" description="Bacterial alpha-2-macroglobulin MG10 domain-containing protein" evidence="12">
    <location>
        <begin position="27"/>
        <end position="2496"/>
    </location>
</feature>
<feature type="region of interest" description="Disordered" evidence="10">
    <location>
        <begin position="2378"/>
        <end position="2398"/>
    </location>
</feature>
<feature type="non-terminal residue" evidence="14">
    <location>
        <position position="2496"/>
    </location>
</feature>
<keyword evidence="4" id="KW-0645">Protease</keyword>
<keyword evidence="8" id="KW-0862">Zinc</keyword>
<evidence type="ECO:0000256" key="5">
    <source>
        <dbReference type="ARBA" id="ARBA00022723"/>
    </source>
</evidence>
<dbReference type="PANTHER" id="PTHR13062:SF12">
    <property type="entry name" value="ALPHA-2-MACROGLOBULIN DOMAIN-CONTAINING PROTEIN"/>
    <property type="match status" value="1"/>
</dbReference>
<keyword evidence="15" id="KW-1185">Reference proteome</keyword>
<evidence type="ECO:0000256" key="4">
    <source>
        <dbReference type="ARBA" id="ARBA00022670"/>
    </source>
</evidence>
<feature type="compositionally biased region" description="Polar residues" evidence="10">
    <location>
        <begin position="2386"/>
        <end position="2398"/>
    </location>
</feature>
<keyword evidence="11" id="KW-1133">Transmembrane helix</keyword>
<keyword evidence="3" id="KW-0964">Secreted</keyword>
<evidence type="ECO:0000256" key="8">
    <source>
        <dbReference type="ARBA" id="ARBA00022833"/>
    </source>
</evidence>
<accession>A0A813G1H4</accession>
<dbReference type="OrthoDB" id="430492at2759"/>
<dbReference type="Proteomes" id="UP000654075">
    <property type="component" value="Unassembled WGS sequence"/>
</dbReference>
<evidence type="ECO:0000256" key="7">
    <source>
        <dbReference type="ARBA" id="ARBA00022801"/>
    </source>
</evidence>
<dbReference type="EMBL" id="CAJNNV010026740">
    <property type="protein sequence ID" value="CAE8618915.1"/>
    <property type="molecule type" value="Genomic_DNA"/>
</dbReference>
<dbReference type="GO" id="GO:0005576">
    <property type="term" value="C:extracellular region"/>
    <property type="evidence" value="ECO:0007669"/>
    <property type="project" value="UniProtKB-SubCell"/>
</dbReference>
<keyword evidence="7" id="KW-0378">Hydrolase</keyword>
<feature type="domain" description="Bacterial alpha-2-macroglobulin MG10" evidence="13">
    <location>
        <begin position="2099"/>
        <end position="2258"/>
    </location>
</feature>
<keyword evidence="6 12" id="KW-0732">Signal</keyword>
<feature type="region of interest" description="Disordered" evidence="10">
    <location>
        <begin position="2455"/>
        <end position="2496"/>
    </location>
</feature>
<dbReference type="GO" id="GO:0006508">
    <property type="term" value="P:proteolysis"/>
    <property type="evidence" value="ECO:0007669"/>
    <property type="project" value="UniProtKB-KW"/>
</dbReference>
<feature type="transmembrane region" description="Helical" evidence="11">
    <location>
        <begin position="2403"/>
        <end position="2424"/>
    </location>
</feature>
<evidence type="ECO:0000259" key="13">
    <source>
        <dbReference type="Pfam" id="PF17973"/>
    </source>
</evidence>
<comment type="cofactor">
    <cofactor evidence="1">
        <name>Zn(2+)</name>
        <dbReference type="ChEBI" id="CHEBI:29105"/>
    </cofactor>
</comment>
<keyword evidence="9" id="KW-0482">Metalloprotease</keyword>
<evidence type="ECO:0000313" key="15">
    <source>
        <dbReference type="Proteomes" id="UP000654075"/>
    </source>
</evidence>
<keyword evidence="11" id="KW-0812">Transmembrane</keyword>
<comment type="caution">
    <text evidence="14">The sequence shown here is derived from an EMBL/GenBank/DDBJ whole genome shotgun (WGS) entry which is preliminary data.</text>
</comment>
<evidence type="ECO:0000256" key="1">
    <source>
        <dbReference type="ARBA" id="ARBA00001947"/>
    </source>
</evidence>
<feature type="signal peptide" evidence="12">
    <location>
        <begin position="1"/>
        <end position="26"/>
    </location>
</feature>
<evidence type="ECO:0000256" key="9">
    <source>
        <dbReference type="ARBA" id="ARBA00023049"/>
    </source>
</evidence>
<evidence type="ECO:0000256" key="12">
    <source>
        <dbReference type="SAM" id="SignalP"/>
    </source>
</evidence>
<gene>
    <name evidence="14" type="ORF">PGLA1383_LOCUS36511</name>
</gene>
<evidence type="ECO:0000256" key="6">
    <source>
        <dbReference type="ARBA" id="ARBA00022729"/>
    </source>
</evidence>
<proteinExistence type="predicted"/>
<sequence>LCWACAASAMVKLAVVLCIALLQLSAAPVSDGQAPKVTIPVSKDRPLALEPSFRIVSLTPQDGSTLRGRQALTAVFNLAVIPLGADLGDGPLPEEMVPFAVEGVHLPGRIRWVSTSIARFDPEVDWPSDLKDIRVAINPALHSASGKLLEQVPEQTSYSTQPLSFWAGDVQSAKLSELTGDRWSASLEADQLKPQGAQECPRDARVQLRFNSPVDIDRFIQDPKMLEVIHIHSSSLPNRSPVQKVFPCMGEAPTPLRLAPGEAPVVNESHCLEIQLPHELDSGAAYVLRLLKGARYHPYAGPYSGNDEVKLTGLRPFRFNFLPRNQYNKAQHRRFTLYLRHGLGAVTDESLQNLARRFEMTDSSSGAQVLISLSLKDKATIEITAEALQPDARYLLRVTEASAEYSVVDALGLPLQASKVSLTMAPLAGLLLTPEPRSAGYQVASCADRFLPGDTPASYPVLRRLSGAAQDRPNELRAFVCPLTSTDQLPEFLAFFFSPEKADISKPGPCASRGLGAVPILAGTGSVQRTDVAVELPSSRLAFVEFSCVPKAQGCSSDQGQGPRGRVRFVNSPSFHILTAFQAQRSEPYASSGARPTLLVLAHELVGGQPRSSLQVEVWEVPSWIWQRQGGRSIQPDITRIATGTTNAEGIASFPIGDATTARRKGLVVTATDPATGEILVGDLLRISPTFAGRGSPLMSGLRATLNTDRGVYAPGDSLGLVGLVAVVGTLCPGGHPGGSCAPSDIPGAMTLGARVALQIRWKYGNGDREPEICDLHILHVSALGMFSANISVPVNASFGRVPSFNMFWIGDKELEAEPQLLVNPSLSMETTKPVVNTCQGWLQMQKRLRSPRIHSFFDVLVADPRPPTAVLELKDWPTFFVPGKPLQLKMELHTYTGLPIQAHEVKLVLTLSGGNDQGPTEIVGNTDEQGQVVEELSFGQGGRVSWTPGLNQEVLIKVSSRGPTGEVLAETRSIPVRLSPYDISFRTSADLLDSLGPLPGQAFAVWTELKEQLSADNWLVSDSQEAVQLSLVPVLEKSDADSSGSRAFKRFSGGDGDTCMEWFATAEDGSVDWSASASRGRLGPPASHRPCQRSLSLGAEARCSFRLPEEGRYALIAQVALRHGSEERFQVGCTVLGRSAKLWRQSPLGTPAPFERFEVRPMSSLYEIGDTVSLEVWNPLAVPARLVAIWGDKSRVMSVADVSVDRSTVTLGQVRDDDCPMTECQVHIFLCSSMNASSTIPEMIPRSILFPHASPLWAQQQVLLKLSRPRRRMEVSISPAVGTVAPGSEVDVQVSLPEMGEGAKAEVAFIVVDKAWLDLRPQGLVDPTKLLEAASQIAQGPDLQFASSLEGLASAASLRKATDVLLHRLAEDPWIGFMSWPLSLRRGDSTDLDDSDFLDRYSEELTAFPQSGMLRPMMYASNANEAMLEAAPMPMMMADRSVDMMADAAPPPTMEAMAPMMKSANLRARSGVAAGGAPEESAVAAAPVALRKHFAKLVALHTHALDAGVKSWTARIRLPEDLGSYVLRAVAVAKQADGSWRWGAGEGSLRTERSVYAKPLMPRVLRYADVCRMGVVIEAEASEKGRKVTVTSKDLKNLRLLGAAEQTVLIAGTSTEVRFTVAADGLGDASVVFEIKDERGQLLDAVLATVGVKAQQEAMHVASTTSLLAKSDQGVQRLEKIATVQVVPGSGHLSISASVGFRGPLLNAVLDVMPQPSKEKLHERSGEDILAVLVGGLVLKAGYNLQASSPLDAAVAAATAQLPRHVTNPYLGFRNSAEHRGEQSQQAPDLASNSLALFALRAAGSLGQGTPKEWAPLDREMLRLAAYEALKLQQQSWERCCKETSSLGSFIGYSTLALFFLGEPEAQSKPGLLDLWLELDTKAVQQELGTDTALLTVLASAIDLGPSAVWDFGADRRAQGMANRLLQRTRVQGATAYIAQEGGSMHAASGCTGALSLWLWTSIDGYAKHPFAPLLASQLLEAVQSPWQHSVPARTLFMSALALLAFDTVTGSASFADLDVKAVALPASGAVTLFQAALGGYASAPLFASFRLSWSELPASESIMGLSLQLGPGSGAAVISIAMDFVPAVPFLEPQFRGIFVQKAVQRIDFAHPGNCRGPPLRTALPGEILCVTILVTTPDDLSDVTVLDLVPGGLEPLDDALPAAAAAAAPVGFGGGGMMAMASPGFRGGKGRRLQGAFAPPWWWFSQSREVRRDSVRWRARYLWAGTHTFSYACVVNVPGAYALPAAKAFSTDHPEVMGLSAAGSFLVREVDDSASAVSAPSLLELRAAFLQVPMSGGSGSNAATALVQPKACDEACPESGSCNLAKGRCECVAPSGEMLPCAELSRLLGAPRAPTKEELQVPFLASSKRIPWEDLGSDAETGLHSTSSAGEDSDQSWSRIGTLTVLVLTVVVLYFFCCASLEKMAPGRRLRQGWGDGGQADRGVGDSFVQLRETPSSSSSSAAYAERLNKASRRPSPGSLTSPWENLLLEGAE</sequence>
<protein>
    <recommendedName>
        <fullName evidence="13">Bacterial alpha-2-macroglobulin MG10 domain-containing protein</fullName>
    </recommendedName>
</protein>
<evidence type="ECO:0000256" key="3">
    <source>
        <dbReference type="ARBA" id="ARBA00022525"/>
    </source>
</evidence>